<evidence type="ECO:0000259" key="13">
    <source>
        <dbReference type="Pfam" id="PF01743"/>
    </source>
</evidence>
<dbReference type="SUPFAM" id="SSF64005">
    <property type="entry name" value="Undecaprenyl diphosphate synthase"/>
    <property type="match status" value="1"/>
</dbReference>
<dbReference type="PROSITE" id="PS01066">
    <property type="entry name" value="UPP_SYNTHASE"/>
    <property type="match status" value="1"/>
</dbReference>
<evidence type="ECO:0000259" key="14">
    <source>
        <dbReference type="Pfam" id="PF12627"/>
    </source>
</evidence>
<dbReference type="InterPro" id="IPR036424">
    <property type="entry name" value="UPP_synth-like_sf"/>
</dbReference>
<keyword evidence="8" id="KW-0067">ATP-binding</keyword>
<comment type="cofactor">
    <cofactor evidence="1">
        <name>Mg(2+)</name>
        <dbReference type="ChEBI" id="CHEBI:18420"/>
    </cofactor>
</comment>
<dbReference type="InterPro" id="IPR052191">
    <property type="entry name" value="tRNA_ntf/polyA_polymerase_I"/>
</dbReference>
<evidence type="ECO:0000256" key="5">
    <source>
        <dbReference type="ARBA" id="ARBA00007265"/>
    </source>
</evidence>
<feature type="domain" description="tRNA nucleotidyltransferase/poly(A) polymerase RNA and SrmB- binding" evidence="14">
    <location>
        <begin position="522"/>
        <end position="584"/>
    </location>
</feature>
<accession>A0A8S2A012</accession>
<gene>
    <name evidence="15" type="ORF">AARE701A_LOCUS8811</name>
</gene>
<keyword evidence="6 11" id="KW-0808">Transferase</keyword>
<keyword evidence="7" id="KW-0547">Nucleotide-binding</keyword>
<dbReference type="PANTHER" id="PTHR43051">
    <property type="entry name" value="POLYNUCLEOTIDE ADENYLYLTRANSFERASE FAMILY PROTEIN"/>
    <property type="match status" value="1"/>
</dbReference>
<reference evidence="15" key="1">
    <citation type="submission" date="2021-01" db="EMBL/GenBank/DDBJ databases">
        <authorList>
            <person name="Bezrukov I."/>
        </authorList>
    </citation>
    <scope>NUCLEOTIDE SEQUENCE</scope>
</reference>
<organism evidence="15 16">
    <name type="scientific">Arabidopsis arenosa</name>
    <name type="common">Sand rock-cress</name>
    <name type="synonym">Cardaminopsis arenosa</name>
    <dbReference type="NCBI Taxonomy" id="38785"/>
    <lineage>
        <taxon>Eukaryota</taxon>
        <taxon>Viridiplantae</taxon>
        <taxon>Streptophyta</taxon>
        <taxon>Embryophyta</taxon>
        <taxon>Tracheophyta</taxon>
        <taxon>Spermatophyta</taxon>
        <taxon>Magnoliopsida</taxon>
        <taxon>eudicotyledons</taxon>
        <taxon>Gunneridae</taxon>
        <taxon>Pentapetalae</taxon>
        <taxon>rosids</taxon>
        <taxon>malvids</taxon>
        <taxon>Brassicales</taxon>
        <taxon>Brassicaceae</taxon>
        <taxon>Camelineae</taxon>
        <taxon>Arabidopsis</taxon>
    </lineage>
</organism>
<comment type="function">
    <text evidence="2">Catalyzes cis-prenyl chain elongation to produce the polyprenyl backbone of dolichol, a glycosyl carrier-lipid required for the biosynthesis of several classes of glycoprotein.</text>
</comment>
<dbReference type="InterPro" id="IPR001441">
    <property type="entry name" value="UPP_synth-like"/>
</dbReference>
<feature type="compositionally biased region" description="Polar residues" evidence="12">
    <location>
        <begin position="829"/>
        <end position="840"/>
    </location>
</feature>
<protein>
    <submittedName>
        <fullName evidence="15">Uncharacterized protein</fullName>
    </submittedName>
</protein>
<dbReference type="CDD" id="cd05398">
    <property type="entry name" value="NT_ClassII-CCAase"/>
    <property type="match status" value="1"/>
</dbReference>
<dbReference type="FunFam" id="3.40.1180.10:FF:000010">
    <property type="entry name" value="Alkyl transferase"/>
    <property type="match status" value="1"/>
</dbReference>
<dbReference type="CDD" id="cd00475">
    <property type="entry name" value="Cis_IPPS"/>
    <property type="match status" value="1"/>
</dbReference>
<dbReference type="GO" id="GO:0003723">
    <property type="term" value="F:RNA binding"/>
    <property type="evidence" value="ECO:0007669"/>
    <property type="project" value="UniProtKB-KW"/>
</dbReference>
<sequence length="1015" mass="114675">MAELPGQIRRMSGGISQLIEQIYGFSRRCLFRVISVGPIPSHLAFIMDGNRRYAKKHGLEDGSGHKVGFSALMSMLQYCYELGIKYVTIYAFSIDNFRRQPEEVQSLMDLMLEKIKSLLEKESIVHQYGIRVYFIGNLALLNDQVRAAAEKVMKTTAKNSRVVLLICIAYNSTNEIVQAVKKSCINTSDNMEAYGNDKHEDRDSDIEGTDMENQEKRIQLVDIEENMQMSVAPNPDILIRSSGEMRLSNFLLWQTGNTQLCSPAALWPEIGLRHLLWALQRSNCTLAEGVMEKCSSIRSVIDEDINSVDTSKWKKVRASDAGIRNSMIPESSMNVLRLLRRQGFDAYLVGGCVRDLILHRVPKDYDVITTANLKQIRRLFHRAQVIGKRFPICHVWMGGSIIEVSSFDTVAHSDSEHENDLEKSKEKSGVSLDTEANKNNSLFTMYSGWDVKDCNRWRNSLQRDFTINSLFYNPFELKIYDYANGMEDLTDLKLRTLVPAHLSFKEDCARILRGLRIAARLGLSLSKDIETAIPEFVPSVANLDQFRLIMEMNYMLAYGAAAPSILLLMKFKLLHVLLPFQAAYLDQASETSLSSSLMLVRLFSNMDKLVSCDQPADPKLWIAVLAFHIALVRNPQEAIVVRAFAALLFHGNWNKAVEFAREHETSVVEYAPEVSKSSRKRSDEDLAEAVSEFTCLLKDSQYVLTDIEALREALYLYPDFKFSGLVFIPKKKARDVAEGFARLSDVESYESKKEGISIDYLSLGKGNPCEVRFVLGKIILDTITEGIVIEPLKSVKKKQSTSNQIVPAACLENKDELFVSKSSKEDNKNQTPVHDSNASSVLKILKRTREDSEQKNDQETEVCPSTISGPAKNQDQSVVQKLKRRRSKEAPVSEPPKQKTSKRSRLDDQEAVGSLSVPAKNQHQSNKHDTNAPICEPPKQKTSKNRSKEAQKVKHNYLPVKEIQEAKQGFVTDKSMSDLLKVLEKSSQQVSSKEESDSLLSEKTKRPRNLSSLFR</sequence>
<dbReference type="InterPro" id="IPR043519">
    <property type="entry name" value="NT_sf"/>
</dbReference>
<comment type="similarity">
    <text evidence="5 11">Belongs to the tRNA nucleotidyltransferase/poly(A) polymerase family.</text>
</comment>
<dbReference type="GO" id="GO:0016779">
    <property type="term" value="F:nucleotidyltransferase activity"/>
    <property type="evidence" value="ECO:0007669"/>
    <property type="project" value="InterPro"/>
</dbReference>
<dbReference type="SUPFAM" id="SSF81301">
    <property type="entry name" value="Nucleotidyltransferase"/>
    <property type="match status" value="1"/>
</dbReference>
<dbReference type="Gene3D" id="3.30.460.10">
    <property type="entry name" value="Beta Polymerase, domain 2"/>
    <property type="match status" value="1"/>
</dbReference>
<proteinExistence type="inferred from homology"/>
<dbReference type="GO" id="GO:0016765">
    <property type="term" value="F:transferase activity, transferring alkyl or aryl (other than methyl) groups"/>
    <property type="evidence" value="ECO:0007669"/>
    <property type="project" value="InterPro"/>
</dbReference>
<feature type="region of interest" description="Disordered" evidence="12">
    <location>
        <begin position="984"/>
        <end position="1015"/>
    </location>
</feature>
<feature type="compositionally biased region" description="Basic and acidic residues" evidence="12">
    <location>
        <begin position="992"/>
        <end position="1004"/>
    </location>
</feature>
<dbReference type="Proteomes" id="UP000682877">
    <property type="component" value="Chromosome 3"/>
</dbReference>
<evidence type="ECO:0000313" key="15">
    <source>
        <dbReference type="EMBL" id="CAE5986746.1"/>
    </source>
</evidence>
<dbReference type="HAMAP" id="MF_01139">
    <property type="entry name" value="ISPT"/>
    <property type="match status" value="1"/>
</dbReference>
<name>A0A8S2A012_ARAAE</name>
<dbReference type="NCBIfam" id="TIGR00055">
    <property type="entry name" value="uppS"/>
    <property type="match status" value="1"/>
</dbReference>
<feature type="domain" description="Poly A polymerase head" evidence="13">
    <location>
        <begin position="346"/>
        <end position="494"/>
    </location>
</feature>
<evidence type="ECO:0000256" key="6">
    <source>
        <dbReference type="ARBA" id="ARBA00022679"/>
    </source>
</evidence>
<evidence type="ECO:0000256" key="11">
    <source>
        <dbReference type="RuleBase" id="RU003953"/>
    </source>
</evidence>
<keyword evidence="10" id="KW-0804">Transcription</keyword>
<dbReference type="AlphaFoldDB" id="A0A8S2A012"/>
<evidence type="ECO:0000256" key="3">
    <source>
        <dbReference type="ARBA" id="ARBA00004922"/>
    </source>
</evidence>
<comment type="similarity">
    <text evidence="4">Belongs to the UPP synthase family.</text>
</comment>
<evidence type="ECO:0000256" key="8">
    <source>
        <dbReference type="ARBA" id="ARBA00022840"/>
    </source>
</evidence>
<dbReference type="GO" id="GO:0005524">
    <property type="term" value="F:ATP binding"/>
    <property type="evidence" value="ECO:0007669"/>
    <property type="project" value="UniProtKB-KW"/>
</dbReference>
<feature type="compositionally biased region" description="Polar residues" evidence="12">
    <location>
        <begin position="863"/>
        <end position="879"/>
    </location>
</feature>
<evidence type="ECO:0000256" key="10">
    <source>
        <dbReference type="ARBA" id="ARBA00023163"/>
    </source>
</evidence>
<keyword evidence="9 11" id="KW-0694">RNA-binding</keyword>
<evidence type="ECO:0000313" key="16">
    <source>
        <dbReference type="Proteomes" id="UP000682877"/>
    </source>
</evidence>
<dbReference type="Pfam" id="PF01743">
    <property type="entry name" value="PolyA_pol"/>
    <property type="match status" value="1"/>
</dbReference>
<dbReference type="Gene3D" id="1.10.3090.10">
    <property type="entry name" value="cca-adding enzyme, domain 2"/>
    <property type="match status" value="1"/>
</dbReference>
<evidence type="ECO:0000256" key="9">
    <source>
        <dbReference type="ARBA" id="ARBA00022884"/>
    </source>
</evidence>
<dbReference type="EMBL" id="LR999453">
    <property type="protein sequence ID" value="CAE5986746.1"/>
    <property type="molecule type" value="Genomic_DNA"/>
</dbReference>
<dbReference type="Gene3D" id="3.40.1180.10">
    <property type="entry name" value="Decaprenyl diphosphate synthase-like"/>
    <property type="match status" value="1"/>
</dbReference>
<dbReference type="Pfam" id="PF12627">
    <property type="entry name" value="PolyA_pol_RNAbd"/>
    <property type="match status" value="1"/>
</dbReference>
<evidence type="ECO:0000256" key="4">
    <source>
        <dbReference type="ARBA" id="ARBA00005432"/>
    </source>
</evidence>
<dbReference type="Pfam" id="PF01255">
    <property type="entry name" value="Prenyltransf"/>
    <property type="match status" value="1"/>
</dbReference>
<keyword evidence="16" id="KW-1185">Reference proteome</keyword>
<evidence type="ECO:0000256" key="1">
    <source>
        <dbReference type="ARBA" id="ARBA00001946"/>
    </source>
</evidence>
<dbReference type="FunFam" id="3.30.460.10:FF:000035">
    <property type="entry name" value="Poly(A) polymerase I"/>
    <property type="match status" value="1"/>
</dbReference>
<dbReference type="GO" id="GO:0005737">
    <property type="term" value="C:cytoplasm"/>
    <property type="evidence" value="ECO:0007669"/>
    <property type="project" value="UniProtKB-ARBA"/>
</dbReference>
<feature type="compositionally biased region" description="Basic and acidic residues" evidence="12">
    <location>
        <begin position="848"/>
        <end position="858"/>
    </location>
</feature>
<dbReference type="InterPro" id="IPR032828">
    <property type="entry name" value="PolyA_RNA-bd"/>
</dbReference>
<dbReference type="SUPFAM" id="SSF81891">
    <property type="entry name" value="Poly A polymerase C-terminal region-like"/>
    <property type="match status" value="1"/>
</dbReference>
<feature type="region of interest" description="Disordered" evidence="12">
    <location>
        <begin position="848"/>
        <end position="956"/>
    </location>
</feature>
<dbReference type="InterPro" id="IPR018520">
    <property type="entry name" value="UPP_synth-like_CS"/>
</dbReference>
<dbReference type="InterPro" id="IPR002646">
    <property type="entry name" value="PolA_pol_head_dom"/>
</dbReference>
<dbReference type="FunFam" id="1.10.3090.10:FF:000017">
    <property type="entry name" value="Polynucleotide adenylyltransferase family protein"/>
    <property type="match status" value="1"/>
</dbReference>
<evidence type="ECO:0000256" key="2">
    <source>
        <dbReference type="ARBA" id="ARBA00002674"/>
    </source>
</evidence>
<dbReference type="GO" id="GO:0001680">
    <property type="term" value="P:tRNA 3'-terminal CCA addition"/>
    <property type="evidence" value="ECO:0007669"/>
    <property type="project" value="UniProtKB-ARBA"/>
</dbReference>
<feature type="region of interest" description="Disordered" evidence="12">
    <location>
        <begin position="822"/>
        <end position="841"/>
    </location>
</feature>
<comment type="pathway">
    <text evidence="3">Protein modification; protein glycosylation.</text>
</comment>
<dbReference type="PANTHER" id="PTHR43051:SF1">
    <property type="entry name" value="POLYNUCLEOTIDE ADENYLYLTRANSFERASE FAMILY PROTEIN"/>
    <property type="match status" value="1"/>
</dbReference>
<evidence type="ECO:0000256" key="12">
    <source>
        <dbReference type="SAM" id="MobiDB-lite"/>
    </source>
</evidence>
<evidence type="ECO:0000256" key="7">
    <source>
        <dbReference type="ARBA" id="ARBA00022741"/>
    </source>
</evidence>